<dbReference type="Proteomes" id="UP000035704">
    <property type="component" value="Chromosome"/>
</dbReference>
<gene>
    <name evidence="1" type="ORF">CACET_c12070</name>
</gene>
<evidence type="ECO:0000313" key="2">
    <source>
        <dbReference type="Proteomes" id="UP000035704"/>
    </source>
</evidence>
<accession>A0A0D8I835</accession>
<name>A0A0D8I835_9CLOT</name>
<dbReference type="EMBL" id="CP009687">
    <property type="protein sequence ID" value="AKL94672.1"/>
    <property type="molecule type" value="Genomic_DNA"/>
</dbReference>
<dbReference type="GO" id="GO:0016020">
    <property type="term" value="C:membrane"/>
    <property type="evidence" value="ECO:0007669"/>
    <property type="project" value="InterPro"/>
</dbReference>
<organism evidence="1 2">
    <name type="scientific">Clostridium aceticum</name>
    <dbReference type="NCBI Taxonomy" id="84022"/>
    <lineage>
        <taxon>Bacteria</taxon>
        <taxon>Bacillati</taxon>
        <taxon>Bacillota</taxon>
        <taxon>Clostridia</taxon>
        <taxon>Eubacteriales</taxon>
        <taxon>Clostridiaceae</taxon>
        <taxon>Clostridium</taxon>
    </lineage>
</organism>
<dbReference type="STRING" id="84022.CACET_c12070"/>
<evidence type="ECO:0000313" key="1">
    <source>
        <dbReference type="EMBL" id="AKL94672.1"/>
    </source>
</evidence>
<proteinExistence type="predicted"/>
<dbReference type="KEGG" id="cace:CACET_c12070"/>
<dbReference type="PATRIC" id="fig|84022.5.peg.856"/>
<dbReference type="Pfam" id="PF05975">
    <property type="entry name" value="EcsB"/>
    <property type="match status" value="1"/>
</dbReference>
<dbReference type="AlphaFoldDB" id="A0A0D8I835"/>
<dbReference type="InterPro" id="IPR010288">
    <property type="entry name" value="EcsB_ABC"/>
</dbReference>
<reference evidence="1 2" key="1">
    <citation type="submission" date="2014-10" db="EMBL/GenBank/DDBJ databases">
        <title>Genome sequence of Clostridium aceticum DSM 1496.</title>
        <authorList>
            <person name="Poehlein A."/>
            <person name="Schiel-Bengelsdorf B."/>
            <person name="Gottschalk G."/>
            <person name="Duerre P."/>
            <person name="Daniel R."/>
        </authorList>
    </citation>
    <scope>NUCLEOTIDE SEQUENCE [LARGE SCALE GENOMIC DNA]</scope>
    <source>
        <strain evidence="1 2">DSM 1496</strain>
    </source>
</reference>
<protein>
    <submittedName>
        <fullName evidence="1">Putative ABC-type exoprotein transport system, permease component</fullName>
    </submittedName>
</protein>
<dbReference type="OrthoDB" id="1953274at2"/>
<keyword evidence="2" id="KW-1185">Reference proteome</keyword>
<sequence>MNAVLGIWKKRIKHLLKLHYRFIRFQVDWVILIYTILLLGLASYAVYPLVLSGFLKENNTLWKISIDLLVVVSLVQGQLRGYLKEADEVFFSPLNIIGKAFLKYSHRASMLLYTGVWTLFWSFGYLFYRYHYSMDRKIYIAVWLCGTLFKLSLMNFKFIVENQRGKWKRRIVQQMLSGFSIFLLGYSISKHSLETLNLPLLITLFILLLILFILSLIIKDKVSIDWQRLISKDVNTRVQHLQFFLGESSREKKNTRKKTFSFLSGRKQIPFTKKGSLLLLYFRVLQRGQGNLSLLIKIMTAIFAGEYLSRRYLWVTDMEDIKKVSAIGIVFTAYILGDFLLSLWLRLREDIWLKIYPFSFQDKVFAMKLGSIIALSICLLVQTAFIIFLTGAFLHPLLDLLGAVILAIFIIHLQIKLLSIKIK</sequence>
<dbReference type="RefSeq" id="WP_044825389.1">
    <property type="nucleotide sequence ID" value="NZ_CP009687.1"/>
</dbReference>